<proteinExistence type="predicted"/>
<feature type="domain" description="Outer membrane protein beta-barrel" evidence="1">
    <location>
        <begin position="103"/>
        <end position="231"/>
    </location>
</feature>
<gene>
    <name evidence="2" type="ORF">SAMN05421780_110118</name>
</gene>
<accession>A0A1I1MDA1</accession>
<dbReference type="RefSeq" id="WP_091515211.1">
    <property type="nucleotide sequence ID" value="NZ_FOLE01000010.1"/>
</dbReference>
<keyword evidence="3" id="KW-1185">Reference proteome</keyword>
<reference evidence="2 3" key="1">
    <citation type="submission" date="2016-10" db="EMBL/GenBank/DDBJ databases">
        <authorList>
            <person name="de Groot N.N."/>
        </authorList>
    </citation>
    <scope>NUCLEOTIDE SEQUENCE [LARGE SCALE GENOMIC DNA]</scope>
    <source>
        <strain evidence="2 3">DSM 6793</strain>
    </source>
</reference>
<dbReference type="AlphaFoldDB" id="A0A1I1MDA1"/>
<organism evidence="2 3">
    <name type="scientific">Flexibacter flexilis DSM 6793</name>
    <dbReference type="NCBI Taxonomy" id="927664"/>
    <lineage>
        <taxon>Bacteria</taxon>
        <taxon>Pseudomonadati</taxon>
        <taxon>Bacteroidota</taxon>
        <taxon>Cytophagia</taxon>
        <taxon>Cytophagales</taxon>
        <taxon>Flexibacteraceae</taxon>
        <taxon>Flexibacter</taxon>
    </lineage>
</organism>
<evidence type="ECO:0000313" key="2">
    <source>
        <dbReference type="EMBL" id="SFC82822.1"/>
    </source>
</evidence>
<dbReference type="EMBL" id="FOLE01000010">
    <property type="protein sequence ID" value="SFC82822.1"/>
    <property type="molecule type" value="Genomic_DNA"/>
</dbReference>
<dbReference type="Pfam" id="PF13568">
    <property type="entry name" value="OMP_b-brl_2"/>
    <property type="match status" value="1"/>
</dbReference>
<dbReference type="OrthoDB" id="959017at2"/>
<dbReference type="Proteomes" id="UP000199514">
    <property type="component" value="Unassembled WGS sequence"/>
</dbReference>
<evidence type="ECO:0000313" key="3">
    <source>
        <dbReference type="Proteomes" id="UP000199514"/>
    </source>
</evidence>
<dbReference type="STRING" id="927664.SAMN05421780_110118"/>
<name>A0A1I1MDA1_9BACT</name>
<dbReference type="InterPro" id="IPR025665">
    <property type="entry name" value="Beta-barrel_OMP_2"/>
</dbReference>
<sequence>MNIQLQQIYRVLLGLFIGWSVLLPAQLCYGQTEPTKERLDLRNNKEKVSDYWHNFKLQTIRFQYNYCFWGNAPTAIKTKKIFTKNTDKDFASNFPAIDLQFYFGNPLGKDQSWHILVGLGVGFTKYNFRNQVNFIKKSDNELVYEMDTINKDYVQNRISHRYLEIPLQINRRIGSDNFFWENIVSVGWNFQTIYKNKYKAGSISTEERKDISKYMNKLRINLQTGFSLGEFVSIYASWEPIAQFAPSKSAIKTNPFKTGWAVQIPMSWFR</sequence>
<evidence type="ECO:0000259" key="1">
    <source>
        <dbReference type="Pfam" id="PF13568"/>
    </source>
</evidence>
<protein>
    <submittedName>
        <fullName evidence="2">Outer membrane protein beta-barrel domain-containing protein</fullName>
    </submittedName>
</protein>